<protein>
    <recommendedName>
        <fullName evidence="5">FAM193 C-terminal domain-containing protein</fullName>
    </recommendedName>
</protein>
<feature type="compositionally biased region" description="Pro residues" evidence="4">
    <location>
        <begin position="244"/>
        <end position="258"/>
    </location>
</feature>
<dbReference type="Pfam" id="PF15914">
    <property type="entry name" value="FAM193_C"/>
    <property type="match status" value="1"/>
</dbReference>
<feature type="region of interest" description="Disordered" evidence="4">
    <location>
        <begin position="1"/>
        <end position="112"/>
    </location>
</feature>
<feature type="compositionally biased region" description="Polar residues" evidence="4">
    <location>
        <begin position="401"/>
        <end position="439"/>
    </location>
</feature>
<comment type="similarity">
    <text evidence="1">Belongs to the FAM193 family.</text>
</comment>
<feature type="compositionally biased region" description="Low complexity" evidence="4">
    <location>
        <begin position="376"/>
        <end position="395"/>
    </location>
</feature>
<keyword evidence="7" id="KW-1185">Reference proteome</keyword>
<keyword evidence="2" id="KW-0597">Phosphoprotein</keyword>
<feature type="compositionally biased region" description="Low complexity" evidence="4">
    <location>
        <begin position="63"/>
        <end position="99"/>
    </location>
</feature>
<comment type="caution">
    <text evidence="6">The sequence shown here is derived from an EMBL/GenBank/DDBJ whole genome shotgun (WGS) entry which is preliminary data.</text>
</comment>
<dbReference type="PANTHER" id="PTHR15109:SF4">
    <property type="entry name" value="FAM193 C-TERMINAL DOMAIN-CONTAINING PROTEIN"/>
    <property type="match status" value="1"/>
</dbReference>
<reference evidence="6" key="1">
    <citation type="submission" date="2013-04" db="EMBL/GenBank/DDBJ databases">
        <authorList>
            <person name="Qu J."/>
            <person name="Murali S.C."/>
            <person name="Bandaranaike D."/>
            <person name="Bellair M."/>
            <person name="Blankenburg K."/>
            <person name="Chao H."/>
            <person name="Dinh H."/>
            <person name="Doddapaneni H."/>
            <person name="Downs B."/>
            <person name="Dugan-Rocha S."/>
            <person name="Elkadiri S."/>
            <person name="Gnanaolivu R.D."/>
            <person name="Hernandez B."/>
            <person name="Javaid M."/>
            <person name="Jayaseelan J.C."/>
            <person name="Lee S."/>
            <person name="Li M."/>
            <person name="Ming W."/>
            <person name="Munidasa M."/>
            <person name="Muniz J."/>
            <person name="Nguyen L."/>
            <person name="Ongeri F."/>
            <person name="Osuji N."/>
            <person name="Pu L.-L."/>
            <person name="Puazo M."/>
            <person name="Qu C."/>
            <person name="Quiroz J."/>
            <person name="Raj R."/>
            <person name="Weissenberger G."/>
            <person name="Xin Y."/>
            <person name="Zou X."/>
            <person name="Han Y."/>
            <person name="Richards S."/>
            <person name="Worley K."/>
            <person name="Muzny D."/>
            <person name="Gibbs R."/>
        </authorList>
    </citation>
    <scope>NUCLEOTIDE SEQUENCE</scope>
    <source>
        <strain evidence="6">Sampled in the wild</strain>
    </source>
</reference>
<dbReference type="Proteomes" id="UP000792457">
    <property type="component" value="Unassembled WGS sequence"/>
</dbReference>
<feature type="region of interest" description="Disordered" evidence="4">
    <location>
        <begin position="181"/>
        <end position="270"/>
    </location>
</feature>
<sequence length="662" mass="69621">MGVCQAQDVVGETSNNSTAKPNASTNKNSANSNKNSNANPKGQNNSNNSTSGSGKKKKGKSGGNNNNAPQTNQPTPVISNNNQPSTSSQSSNSTKTSNSRAAPAPTLKRNNAPVALVNGQQRPSEIHAQIPPAASFSQGNNPSVQINNAINASRGIPVVRAAAGVGSVPVVMHGPSLISDAVGQRGGKPPAQSFSLENLRLPPGITITKVDGPGTGQTGPPPSSVSNVPQKKPGFSGPHSHHNPSPPPKVPDPPPRIPSGPASIVAAPMLPSGRSMNGGIGGFPAGLNGPNVIVVDTGKLREDGEVHVNGTSIPPEEAQTSSSKKKNKKKKNNNNSNNSGTNGCGTKPSDSNVNTIKNRPPAETLSSQNHMQQNRQANSSKQMQQQNQQNNSKGQVLKAASTKNILSKNSSEISQGQSNQHVSEKQNGIPTKNVNGQQNHLPTQVNEAVQANRKVPQACTVVKGKENVTQQNVRRRETEVNNKAGQECNGITQVISNGRLLENGRAQPAPGTVIVRSAYPFPKMAPEPTQPSRQCRRVHVPGQTMTGAPPCQRVGNGISTTLGNTVGDAVAAAAVAAALRSKKKKKKKGQNGQLDDWNSVDSVFAPKEDIDLENGDIDDDERELEAFKRFCFNSVPLERKEKVHLNIKDIVLKKKHSVLGCS</sequence>
<proteinExistence type="inferred from homology"/>
<feature type="compositionally biased region" description="Polar residues" evidence="4">
    <location>
        <begin position="364"/>
        <end position="375"/>
    </location>
</feature>
<dbReference type="InterPro" id="IPR031802">
    <property type="entry name" value="FAM193_C"/>
</dbReference>
<accession>A0A8K0KJE8</accession>
<dbReference type="OrthoDB" id="10044608at2759"/>
<keyword evidence="3" id="KW-0175">Coiled coil</keyword>
<dbReference type="AlphaFoldDB" id="A0A8K0KJE8"/>
<feature type="domain" description="FAM193 C-terminal" evidence="5">
    <location>
        <begin position="601"/>
        <end position="656"/>
    </location>
</feature>
<evidence type="ECO:0000256" key="3">
    <source>
        <dbReference type="ARBA" id="ARBA00023054"/>
    </source>
</evidence>
<organism evidence="6 7">
    <name type="scientific">Ladona fulva</name>
    <name type="common">Scarce chaser dragonfly</name>
    <name type="synonym">Libellula fulva</name>
    <dbReference type="NCBI Taxonomy" id="123851"/>
    <lineage>
        <taxon>Eukaryota</taxon>
        <taxon>Metazoa</taxon>
        <taxon>Ecdysozoa</taxon>
        <taxon>Arthropoda</taxon>
        <taxon>Hexapoda</taxon>
        <taxon>Insecta</taxon>
        <taxon>Pterygota</taxon>
        <taxon>Palaeoptera</taxon>
        <taxon>Odonata</taxon>
        <taxon>Epiprocta</taxon>
        <taxon>Anisoptera</taxon>
        <taxon>Libelluloidea</taxon>
        <taxon>Libellulidae</taxon>
        <taxon>Ladona</taxon>
    </lineage>
</organism>
<feature type="compositionally biased region" description="Basic residues" evidence="4">
    <location>
        <begin position="323"/>
        <end position="332"/>
    </location>
</feature>
<dbReference type="EMBL" id="KZ308714">
    <property type="protein sequence ID" value="KAG8233398.1"/>
    <property type="molecule type" value="Genomic_DNA"/>
</dbReference>
<dbReference type="InterPro" id="IPR029717">
    <property type="entry name" value="FAM193"/>
</dbReference>
<dbReference type="PANTHER" id="PTHR15109">
    <property type="entry name" value="AGAP004327-PA"/>
    <property type="match status" value="1"/>
</dbReference>
<gene>
    <name evidence="6" type="ORF">J437_LFUL013178</name>
</gene>
<evidence type="ECO:0000256" key="1">
    <source>
        <dbReference type="ARBA" id="ARBA00009689"/>
    </source>
</evidence>
<evidence type="ECO:0000313" key="7">
    <source>
        <dbReference type="Proteomes" id="UP000792457"/>
    </source>
</evidence>
<evidence type="ECO:0000259" key="5">
    <source>
        <dbReference type="Pfam" id="PF15914"/>
    </source>
</evidence>
<evidence type="ECO:0000256" key="4">
    <source>
        <dbReference type="SAM" id="MobiDB-lite"/>
    </source>
</evidence>
<evidence type="ECO:0000313" key="6">
    <source>
        <dbReference type="EMBL" id="KAG8233398.1"/>
    </source>
</evidence>
<evidence type="ECO:0000256" key="2">
    <source>
        <dbReference type="ARBA" id="ARBA00022553"/>
    </source>
</evidence>
<feature type="compositionally biased region" description="Low complexity" evidence="4">
    <location>
        <begin position="19"/>
        <end position="53"/>
    </location>
</feature>
<name>A0A8K0KJE8_LADFU</name>
<feature type="compositionally biased region" description="Polar residues" evidence="4">
    <location>
        <begin position="348"/>
        <end position="357"/>
    </location>
</feature>
<reference evidence="6" key="2">
    <citation type="submission" date="2017-10" db="EMBL/GenBank/DDBJ databases">
        <title>Ladona fulva Genome sequencing and assembly.</title>
        <authorList>
            <person name="Murali S."/>
            <person name="Richards S."/>
            <person name="Bandaranaike D."/>
            <person name="Bellair M."/>
            <person name="Blankenburg K."/>
            <person name="Chao H."/>
            <person name="Dinh H."/>
            <person name="Doddapaneni H."/>
            <person name="Dugan-Rocha S."/>
            <person name="Elkadiri S."/>
            <person name="Gnanaolivu R."/>
            <person name="Hernandez B."/>
            <person name="Skinner E."/>
            <person name="Javaid M."/>
            <person name="Lee S."/>
            <person name="Li M."/>
            <person name="Ming W."/>
            <person name="Munidasa M."/>
            <person name="Muniz J."/>
            <person name="Nguyen L."/>
            <person name="Hughes D."/>
            <person name="Osuji N."/>
            <person name="Pu L.-L."/>
            <person name="Puazo M."/>
            <person name="Qu C."/>
            <person name="Quiroz J."/>
            <person name="Raj R."/>
            <person name="Weissenberger G."/>
            <person name="Xin Y."/>
            <person name="Zou X."/>
            <person name="Han Y."/>
            <person name="Worley K."/>
            <person name="Muzny D."/>
            <person name="Gibbs R."/>
        </authorList>
    </citation>
    <scope>NUCLEOTIDE SEQUENCE</scope>
    <source>
        <strain evidence="6">Sampled in the wild</strain>
    </source>
</reference>
<feature type="region of interest" description="Disordered" evidence="4">
    <location>
        <begin position="305"/>
        <end position="439"/>
    </location>
</feature>